<organism evidence="10 11">
    <name type="scientific">Alligator mississippiensis</name>
    <name type="common">American alligator</name>
    <dbReference type="NCBI Taxonomy" id="8496"/>
    <lineage>
        <taxon>Eukaryota</taxon>
        <taxon>Metazoa</taxon>
        <taxon>Chordata</taxon>
        <taxon>Craniata</taxon>
        <taxon>Vertebrata</taxon>
        <taxon>Euteleostomi</taxon>
        <taxon>Archelosauria</taxon>
        <taxon>Archosauria</taxon>
        <taxon>Crocodylia</taxon>
        <taxon>Alligatoridae</taxon>
        <taxon>Alligatorinae</taxon>
        <taxon>Alligator</taxon>
    </lineage>
</organism>
<dbReference type="InterPro" id="IPR036172">
    <property type="entry name" value="ApoA-II_sf"/>
</dbReference>
<evidence type="ECO:0000256" key="5">
    <source>
        <dbReference type="ARBA" id="ARBA00022525"/>
    </source>
</evidence>
<dbReference type="eggNOG" id="ENOG502SVYZ">
    <property type="taxonomic scope" value="Eukaryota"/>
</dbReference>
<keyword evidence="6" id="KW-0345">HDL</keyword>
<dbReference type="STRING" id="8496.A0A151M4R7"/>
<comment type="subcellular location">
    <subcellularLocation>
        <location evidence="1">Secreted</location>
    </subcellularLocation>
</comment>
<dbReference type="GO" id="GO:0008035">
    <property type="term" value="F:high-density lipoprotein particle binding"/>
    <property type="evidence" value="ECO:0007669"/>
    <property type="project" value="TreeGrafter"/>
</dbReference>
<dbReference type="GO" id="GO:0008289">
    <property type="term" value="F:lipid binding"/>
    <property type="evidence" value="ECO:0007669"/>
    <property type="project" value="InterPro"/>
</dbReference>
<gene>
    <name evidence="10" type="primary">APOA2</name>
    <name evidence="10" type="ORF">Y1Q_0014855</name>
</gene>
<keyword evidence="11" id="KW-1185">Reference proteome</keyword>
<proteinExistence type="inferred from homology"/>
<evidence type="ECO:0000256" key="1">
    <source>
        <dbReference type="ARBA" id="ARBA00004613"/>
    </source>
</evidence>
<dbReference type="GO" id="GO:0042157">
    <property type="term" value="P:lipoprotein metabolic process"/>
    <property type="evidence" value="ECO:0007669"/>
    <property type="project" value="InterPro"/>
</dbReference>
<dbReference type="PANTHER" id="PTHR11027">
    <property type="entry name" value="APOLIPOPROTEIN A-II"/>
    <property type="match status" value="1"/>
</dbReference>
<evidence type="ECO:0000256" key="2">
    <source>
        <dbReference type="ARBA" id="ARBA00010232"/>
    </source>
</evidence>
<keyword evidence="7" id="KW-0445">Lipid transport</keyword>
<feature type="chain" id="PRO_5007584707" description="Apolipoprotein A-II" evidence="9">
    <location>
        <begin position="31"/>
        <end position="115"/>
    </location>
</feature>
<evidence type="ECO:0000313" key="10">
    <source>
        <dbReference type="EMBL" id="KYO19498.1"/>
    </source>
</evidence>
<evidence type="ECO:0000256" key="6">
    <source>
        <dbReference type="ARBA" id="ARBA00022850"/>
    </source>
</evidence>
<evidence type="ECO:0000256" key="9">
    <source>
        <dbReference type="SAM" id="SignalP"/>
    </source>
</evidence>
<comment type="caution">
    <text evidence="10">The sequence shown here is derived from an EMBL/GenBank/DDBJ whole genome shotgun (WGS) entry which is preliminary data.</text>
</comment>
<dbReference type="GO" id="GO:0120020">
    <property type="term" value="F:cholesterol transfer activity"/>
    <property type="evidence" value="ECO:0007669"/>
    <property type="project" value="TreeGrafter"/>
</dbReference>
<evidence type="ECO:0000256" key="7">
    <source>
        <dbReference type="ARBA" id="ARBA00023055"/>
    </source>
</evidence>
<dbReference type="AlphaFoldDB" id="A0A151M4R7"/>
<dbReference type="EMBL" id="AKHW03006595">
    <property type="protein sequence ID" value="KYO19498.1"/>
    <property type="molecule type" value="Genomic_DNA"/>
</dbReference>
<dbReference type="GO" id="GO:0034366">
    <property type="term" value="C:spherical high-density lipoprotein particle"/>
    <property type="evidence" value="ECO:0007669"/>
    <property type="project" value="TreeGrafter"/>
</dbReference>
<dbReference type="Pfam" id="PF04711">
    <property type="entry name" value="ApoA-II"/>
    <property type="match status" value="1"/>
</dbReference>
<dbReference type="SUPFAM" id="SSF82936">
    <property type="entry name" value="Apolipoprotein A-II"/>
    <property type="match status" value="1"/>
</dbReference>
<evidence type="ECO:0000256" key="4">
    <source>
        <dbReference type="ARBA" id="ARBA00022448"/>
    </source>
</evidence>
<keyword evidence="5" id="KW-0964">Secreted</keyword>
<protein>
    <recommendedName>
        <fullName evidence="3">Apolipoprotein A-II</fullName>
    </recommendedName>
    <alternativeName>
        <fullName evidence="8">Apolipoprotein A2</fullName>
    </alternativeName>
</protein>
<evidence type="ECO:0000256" key="8">
    <source>
        <dbReference type="ARBA" id="ARBA00030900"/>
    </source>
</evidence>
<dbReference type="GO" id="GO:0042632">
    <property type="term" value="P:cholesterol homeostasis"/>
    <property type="evidence" value="ECO:0007669"/>
    <property type="project" value="TreeGrafter"/>
</dbReference>
<keyword evidence="9" id="KW-0732">Signal</keyword>
<dbReference type="PANTHER" id="PTHR11027:SF0">
    <property type="entry name" value="APOLIPOPROTEIN A-II"/>
    <property type="match status" value="1"/>
</dbReference>
<dbReference type="Proteomes" id="UP000050525">
    <property type="component" value="Unassembled WGS sequence"/>
</dbReference>
<dbReference type="Gene3D" id="6.10.250.100">
    <property type="match status" value="1"/>
</dbReference>
<accession>A0A151M4R7</accession>
<evidence type="ECO:0000313" key="11">
    <source>
        <dbReference type="Proteomes" id="UP000050525"/>
    </source>
</evidence>
<reference evidence="10 11" key="1">
    <citation type="journal article" date="2012" name="Genome Biol.">
        <title>Sequencing three crocodilian genomes to illuminate the evolution of archosaurs and amniotes.</title>
        <authorList>
            <person name="St John J.A."/>
            <person name="Braun E.L."/>
            <person name="Isberg S.R."/>
            <person name="Miles L.G."/>
            <person name="Chong A.Y."/>
            <person name="Gongora J."/>
            <person name="Dalzell P."/>
            <person name="Moran C."/>
            <person name="Bed'hom B."/>
            <person name="Abzhanov A."/>
            <person name="Burgess S.C."/>
            <person name="Cooksey A.M."/>
            <person name="Castoe T.A."/>
            <person name="Crawford N.G."/>
            <person name="Densmore L.D."/>
            <person name="Drew J.C."/>
            <person name="Edwards S.V."/>
            <person name="Faircloth B.C."/>
            <person name="Fujita M.K."/>
            <person name="Greenwold M.J."/>
            <person name="Hoffmann F.G."/>
            <person name="Howard J.M."/>
            <person name="Iguchi T."/>
            <person name="Janes D.E."/>
            <person name="Khan S.Y."/>
            <person name="Kohno S."/>
            <person name="de Koning A.J."/>
            <person name="Lance S.L."/>
            <person name="McCarthy F.M."/>
            <person name="McCormack J.E."/>
            <person name="Merchant M.E."/>
            <person name="Peterson D.G."/>
            <person name="Pollock D.D."/>
            <person name="Pourmand N."/>
            <person name="Raney B.J."/>
            <person name="Roessler K.A."/>
            <person name="Sanford J.R."/>
            <person name="Sawyer R.H."/>
            <person name="Schmidt C.J."/>
            <person name="Triplett E.W."/>
            <person name="Tuberville T.D."/>
            <person name="Venegas-Anaya M."/>
            <person name="Howard J.T."/>
            <person name="Jarvis E.D."/>
            <person name="Guillette L.J.Jr."/>
            <person name="Glenn T.C."/>
            <person name="Green R.E."/>
            <person name="Ray D.A."/>
        </authorList>
    </citation>
    <scope>NUCLEOTIDE SEQUENCE [LARGE SCALE GENOMIC DNA]</scope>
    <source>
        <strain evidence="10">KSC_2009_1</strain>
    </source>
</reference>
<dbReference type="GO" id="GO:0030301">
    <property type="term" value="P:cholesterol transport"/>
    <property type="evidence" value="ECO:0007669"/>
    <property type="project" value="TreeGrafter"/>
</dbReference>
<name>A0A151M4R7_ALLMI</name>
<comment type="similarity">
    <text evidence="2">Belongs to the apolipoprotein A2 family.</text>
</comment>
<keyword evidence="4" id="KW-0813">Transport</keyword>
<evidence type="ECO:0000256" key="3">
    <source>
        <dbReference type="ARBA" id="ARBA00022421"/>
    </source>
</evidence>
<feature type="signal peptide" evidence="9">
    <location>
        <begin position="1"/>
        <end position="30"/>
    </location>
</feature>
<sequence>MTLRSRSAELARMKVLAMAMLLLCLSHLEGAVVRREAEAPAPNLLELYTHYIQRLSDVLTKELPEKMKAEEIKTQAKVYLEQANEQFAPIAKQLHNNLVELFTQLVETGKKAAEQ</sequence>
<dbReference type="InterPro" id="IPR006801">
    <property type="entry name" value="ApoA-II"/>
</dbReference>